<dbReference type="InterPro" id="IPR002048">
    <property type="entry name" value="EF_hand_dom"/>
</dbReference>
<protein>
    <recommendedName>
        <fullName evidence="3">EF-hand domain-containing protein</fullName>
    </recommendedName>
</protein>
<keyword evidence="5" id="KW-1185">Reference proteome</keyword>
<dbReference type="Gene3D" id="1.10.238.10">
    <property type="entry name" value="EF-hand"/>
    <property type="match status" value="1"/>
</dbReference>
<gene>
    <name evidence="4" type="ORF">ACJMK2_041633</name>
</gene>
<organism evidence="4 5">
    <name type="scientific">Sinanodonta woodiana</name>
    <name type="common">Chinese pond mussel</name>
    <name type="synonym">Anodonta woodiana</name>
    <dbReference type="NCBI Taxonomy" id="1069815"/>
    <lineage>
        <taxon>Eukaryota</taxon>
        <taxon>Metazoa</taxon>
        <taxon>Spiralia</taxon>
        <taxon>Lophotrochozoa</taxon>
        <taxon>Mollusca</taxon>
        <taxon>Bivalvia</taxon>
        <taxon>Autobranchia</taxon>
        <taxon>Heteroconchia</taxon>
        <taxon>Palaeoheterodonta</taxon>
        <taxon>Unionida</taxon>
        <taxon>Unionoidea</taxon>
        <taxon>Unionidae</taxon>
        <taxon>Unioninae</taxon>
        <taxon>Sinanodonta</taxon>
    </lineage>
</organism>
<evidence type="ECO:0000259" key="3">
    <source>
        <dbReference type="PROSITE" id="PS50222"/>
    </source>
</evidence>
<feature type="compositionally biased region" description="Acidic residues" evidence="2">
    <location>
        <begin position="293"/>
        <end position="318"/>
    </location>
</feature>
<dbReference type="InterPro" id="IPR018247">
    <property type="entry name" value="EF_Hand_1_Ca_BS"/>
</dbReference>
<sequence length="342" mass="40194">MGNQPTKQRIGNKTMAINHLQNNAGKDVCEKDTEMRRFVMEMKEAREQMNDNNETKFFNRFNLGEDSTRTSVNADQLLNVKYCPLCNETMKEYEEAPCRVCWRVYHEKCIRNHPNVHNADRIALFKAKTKIGWSCYKCSDLSKLLSTTERANLLEQFQKCDINKDKLVTFDEYLKFKYHMADEEGVELYPEDDHVFRMIFRHMDLDGDGTLDGWEFINHEAKMVLAKREKERLVSYLTEKEIQRARLLFEAHQGRGRGLPNELAVLIKLKSMIGKKAKMMRSRKNTAVSAVADVEDEEEDEEDEDAYMKDEEEIEEVKEENKELNKEEKVEIKDVNAKIDHE</sequence>
<evidence type="ECO:0000256" key="1">
    <source>
        <dbReference type="ARBA" id="ARBA00022837"/>
    </source>
</evidence>
<dbReference type="InterPro" id="IPR011992">
    <property type="entry name" value="EF-hand-dom_pair"/>
</dbReference>
<feature type="region of interest" description="Disordered" evidence="2">
    <location>
        <begin position="288"/>
        <end position="342"/>
    </location>
</feature>
<reference evidence="4 5" key="1">
    <citation type="submission" date="2024-11" db="EMBL/GenBank/DDBJ databases">
        <title>Chromosome-level genome assembly of the freshwater bivalve Anodonta woodiana.</title>
        <authorList>
            <person name="Chen X."/>
        </authorList>
    </citation>
    <scope>NUCLEOTIDE SEQUENCE [LARGE SCALE GENOMIC DNA]</scope>
    <source>
        <strain evidence="4">MN2024</strain>
        <tissue evidence="4">Gills</tissue>
    </source>
</reference>
<name>A0ABD3W4R1_SINWO</name>
<dbReference type="Pfam" id="PF16744">
    <property type="entry name" value="zf-RING_15"/>
    <property type="match status" value="1"/>
</dbReference>
<dbReference type="AlphaFoldDB" id="A0ABD3W4R1"/>
<feature type="compositionally biased region" description="Basic and acidic residues" evidence="2">
    <location>
        <begin position="319"/>
        <end position="342"/>
    </location>
</feature>
<dbReference type="Proteomes" id="UP001634394">
    <property type="component" value="Unassembled WGS sequence"/>
</dbReference>
<proteinExistence type="predicted"/>
<feature type="domain" description="EF-hand" evidence="3">
    <location>
        <begin position="148"/>
        <end position="183"/>
    </location>
</feature>
<evidence type="ECO:0000313" key="5">
    <source>
        <dbReference type="Proteomes" id="UP001634394"/>
    </source>
</evidence>
<keyword evidence="1" id="KW-0106">Calcium</keyword>
<accession>A0ABD3W4R1</accession>
<dbReference type="InterPro" id="IPR013083">
    <property type="entry name" value="Znf_RING/FYVE/PHD"/>
</dbReference>
<evidence type="ECO:0000256" key="2">
    <source>
        <dbReference type="SAM" id="MobiDB-lite"/>
    </source>
</evidence>
<dbReference type="Gene3D" id="3.30.40.10">
    <property type="entry name" value="Zinc/RING finger domain, C3HC4 (zinc finger)"/>
    <property type="match status" value="1"/>
</dbReference>
<dbReference type="PROSITE" id="PS50222">
    <property type="entry name" value="EF_HAND_2"/>
    <property type="match status" value="2"/>
</dbReference>
<dbReference type="SUPFAM" id="SSF47473">
    <property type="entry name" value="EF-hand"/>
    <property type="match status" value="1"/>
</dbReference>
<dbReference type="SUPFAM" id="SSF57903">
    <property type="entry name" value="FYVE/PHD zinc finger"/>
    <property type="match status" value="1"/>
</dbReference>
<evidence type="ECO:0000313" key="4">
    <source>
        <dbReference type="EMBL" id="KAL3868877.1"/>
    </source>
</evidence>
<dbReference type="InterPro" id="IPR031946">
    <property type="entry name" value="KIAA1045_Zf_RING"/>
</dbReference>
<comment type="caution">
    <text evidence="4">The sequence shown here is derived from an EMBL/GenBank/DDBJ whole genome shotgun (WGS) entry which is preliminary data.</text>
</comment>
<dbReference type="InterPro" id="IPR011011">
    <property type="entry name" value="Znf_FYVE_PHD"/>
</dbReference>
<dbReference type="SMART" id="SM00054">
    <property type="entry name" value="EFh"/>
    <property type="match status" value="2"/>
</dbReference>
<dbReference type="EMBL" id="JBJQND010000008">
    <property type="protein sequence ID" value="KAL3868877.1"/>
    <property type="molecule type" value="Genomic_DNA"/>
</dbReference>
<dbReference type="PROSITE" id="PS00018">
    <property type="entry name" value="EF_HAND_1"/>
    <property type="match status" value="2"/>
</dbReference>
<feature type="domain" description="EF-hand" evidence="3">
    <location>
        <begin position="191"/>
        <end position="226"/>
    </location>
</feature>